<evidence type="ECO:0000256" key="1">
    <source>
        <dbReference type="SAM" id="MobiDB-lite"/>
    </source>
</evidence>
<gene>
    <name evidence="3" type="ORF">KCMC57_57570</name>
</gene>
<organism evidence="3">
    <name type="scientific">Kitasatospora sp. CMC57</name>
    <dbReference type="NCBI Taxonomy" id="3231513"/>
    <lineage>
        <taxon>Bacteria</taxon>
        <taxon>Bacillati</taxon>
        <taxon>Actinomycetota</taxon>
        <taxon>Actinomycetes</taxon>
        <taxon>Kitasatosporales</taxon>
        <taxon>Streptomycetaceae</taxon>
        <taxon>Kitasatospora</taxon>
    </lineage>
</organism>
<keyword evidence="2" id="KW-0472">Membrane</keyword>
<evidence type="ECO:0000313" key="3">
    <source>
        <dbReference type="EMBL" id="BFP49389.1"/>
    </source>
</evidence>
<feature type="transmembrane region" description="Helical" evidence="2">
    <location>
        <begin position="12"/>
        <end position="31"/>
    </location>
</feature>
<keyword evidence="2" id="KW-0812">Transmembrane</keyword>
<feature type="compositionally biased region" description="Low complexity" evidence="1">
    <location>
        <begin position="43"/>
        <end position="58"/>
    </location>
</feature>
<name>A0AB33K7E3_9ACTN</name>
<dbReference type="EMBL" id="AP035881">
    <property type="protein sequence ID" value="BFP49389.1"/>
    <property type="molecule type" value="Genomic_DNA"/>
</dbReference>
<accession>A0AB33K7E3</accession>
<dbReference type="AlphaFoldDB" id="A0AB33K7E3"/>
<dbReference type="RefSeq" id="WP_407991505.1">
    <property type="nucleotide sequence ID" value="NZ_AP035881.2"/>
</dbReference>
<proteinExistence type="predicted"/>
<protein>
    <submittedName>
        <fullName evidence="3">Uncharacterized protein</fullName>
    </submittedName>
</protein>
<feature type="compositionally biased region" description="Pro residues" evidence="1">
    <location>
        <begin position="59"/>
        <end position="75"/>
    </location>
</feature>
<reference evidence="3" key="1">
    <citation type="submission" date="2024-07" db="EMBL/GenBank/DDBJ databases">
        <title>Complete genome sequences of cellulolytic bacteria, Kitasatospora sp. CMC57 and Streptomyces sp. CMC78, isolated from Japanese agricultural soil.</title>
        <authorList>
            <person name="Hashimoto T."/>
            <person name="Ito M."/>
            <person name="Iwamoto M."/>
            <person name="Fukahori D."/>
            <person name="Shoda T."/>
            <person name="Sakoda M."/>
            <person name="Morohoshi T."/>
            <person name="Mitsuboshi M."/>
            <person name="Nishizawa T."/>
        </authorList>
    </citation>
    <scope>NUCLEOTIDE SEQUENCE</scope>
    <source>
        <strain evidence="3">CMC57</strain>
    </source>
</reference>
<sequence>MGVEDSAKVSAWLGVATSIVGLLAFLGITNIDQVGEKLGVGDSSASPSASPSPSLTSHSPPPPISFNPWPSPEPVKTPDRGCEAAISTMESYTGLINANVQGEAAQKAVAVTLNRQAADLEADVSAAQTPKVRAAIKGLAAASRAQAAALPNNSPADLARWRAAADKFSAELAALGEGCSVLV</sequence>
<feature type="region of interest" description="Disordered" evidence="1">
    <location>
        <begin position="40"/>
        <end position="80"/>
    </location>
</feature>
<keyword evidence="2" id="KW-1133">Transmembrane helix</keyword>
<evidence type="ECO:0000256" key="2">
    <source>
        <dbReference type="SAM" id="Phobius"/>
    </source>
</evidence>